<accession>A0ACB9JJF5</accession>
<reference evidence="1 2" key="2">
    <citation type="journal article" date="2022" name="Mol. Ecol. Resour.">
        <title>The genomes of chicory, endive, great burdock and yacon provide insights into Asteraceae paleo-polyploidization history and plant inulin production.</title>
        <authorList>
            <person name="Fan W."/>
            <person name="Wang S."/>
            <person name="Wang H."/>
            <person name="Wang A."/>
            <person name="Jiang F."/>
            <person name="Liu H."/>
            <person name="Zhao H."/>
            <person name="Xu D."/>
            <person name="Zhang Y."/>
        </authorList>
    </citation>
    <scope>NUCLEOTIDE SEQUENCE [LARGE SCALE GENOMIC DNA]</scope>
    <source>
        <strain evidence="2">cv. Yunnan</strain>
        <tissue evidence="1">Leaves</tissue>
    </source>
</reference>
<evidence type="ECO:0000313" key="2">
    <source>
        <dbReference type="Proteomes" id="UP001056120"/>
    </source>
</evidence>
<gene>
    <name evidence="1" type="ORF">L1987_13678</name>
</gene>
<dbReference type="Proteomes" id="UP001056120">
    <property type="component" value="Linkage Group LG04"/>
</dbReference>
<sequence>MITGRSGRGGGGGGVGVIGGDGIGSVGGGGGGGVGGGGGGGVGGGGGGGVGVRGGRRGSVGRGSGVGGGDRIGSVGRGRGVGGGDRIGRGGGVGREGGGEIGRGGGGGREGGELSIYIPSTANTHRTRLEFHLFQFHDYSRILPFMFTGTLMVIYIPLVSLVQLMFQNEGQSPFRTHGPFMITSVVALIIATITAGLLFYINDNVESHIREHVRLIHYMILKTTFCFSGILAPLSLLLVIHPRSQPPLDWVLGHLRVLRSCACL</sequence>
<proteinExistence type="predicted"/>
<reference evidence="2" key="1">
    <citation type="journal article" date="2022" name="Mol. Ecol. Resour.">
        <title>The genomes of chicory, endive, great burdock and yacon provide insights into Asteraceae palaeo-polyploidization history and plant inulin production.</title>
        <authorList>
            <person name="Fan W."/>
            <person name="Wang S."/>
            <person name="Wang H."/>
            <person name="Wang A."/>
            <person name="Jiang F."/>
            <person name="Liu H."/>
            <person name="Zhao H."/>
            <person name="Xu D."/>
            <person name="Zhang Y."/>
        </authorList>
    </citation>
    <scope>NUCLEOTIDE SEQUENCE [LARGE SCALE GENOMIC DNA]</scope>
    <source>
        <strain evidence="2">cv. Yunnan</strain>
    </source>
</reference>
<organism evidence="1 2">
    <name type="scientific">Smallanthus sonchifolius</name>
    <dbReference type="NCBI Taxonomy" id="185202"/>
    <lineage>
        <taxon>Eukaryota</taxon>
        <taxon>Viridiplantae</taxon>
        <taxon>Streptophyta</taxon>
        <taxon>Embryophyta</taxon>
        <taxon>Tracheophyta</taxon>
        <taxon>Spermatophyta</taxon>
        <taxon>Magnoliopsida</taxon>
        <taxon>eudicotyledons</taxon>
        <taxon>Gunneridae</taxon>
        <taxon>Pentapetalae</taxon>
        <taxon>asterids</taxon>
        <taxon>campanulids</taxon>
        <taxon>Asterales</taxon>
        <taxon>Asteraceae</taxon>
        <taxon>Asteroideae</taxon>
        <taxon>Heliantheae alliance</taxon>
        <taxon>Millerieae</taxon>
        <taxon>Smallanthus</taxon>
    </lineage>
</organism>
<name>A0ACB9JJF5_9ASTR</name>
<keyword evidence="2" id="KW-1185">Reference proteome</keyword>
<comment type="caution">
    <text evidence="1">The sequence shown here is derived from an EMBL/GenBank/DDBJ whole genome shotgun (WGS) entry which is preliminary data.</text>
</comment>
<dbReference type="EMBL" id="CM042021">
    <property type="protein sequence ID" value="KAI3819826.1"/>
    <property type="molecule type" value="Genomic_DNA"/>
</dbReference>
<protein>
    <submittedName>
        <fullName evidence="1">Uncharacterized protein</fullName>
    </submittedName>
</protein>
<evidence type="ECO:0000313" key="1">
    <source>
        <dbReference type="EMBL" id="KAI3819826.1"/>
    </source>
</evidence>